<dbReference type="Gene3D" id="1.20.1250.20">
    <property type="entry name" value="MFS general substrate transporter like domains"/>
    <property type="match status" value="1"/>
</dbReference>
<dbReference type="KEGG" id="chyd:H4K34_02145"/>
<dbReference type="AlphaFoldDB" id="A0A7H0VG18"/>
<dbReference type="CDD" id="cd17388">
    <property type="entry name" value="MFS_TetA"/>
    <property type="match status" value="1"/>
</dbReference>
<keyword evidence="6 8" id="KW-1133">Transmembrane helix</keyword>
<feature type="transmembrane region" description="Helical" evidence="8">
    <location>
        <begin position="44"/>
        <end position="66"/>
    </location>
</feature>
<dbReference type="InterPro" id="IPR011701">
    <property type="entry name" value="MFS"/>
</dbReference>
<evidence type="ECO:0000256" key="4">
    <source>
        <dbReference type="ARBA" id="ARBA00022448"/>
    </source>
</evidence>
<feature type="domain" description="Major facilitator superfamily (MFS) profile" evidence="9">
    <location>
        <begin position="7"/>
        <end position="402"/>
    </location>
</feature>
<feature type="transmembrane region" description="Helical" evidence="8">
    <location>
        <begin position="164"/>
        <end position="184"/>
    </location>
</feature>
<evidence type="ECO:0000256" key="8">
    <source>
        <dbReference type="SAM" id="Phobius"/>
    </source>
</evidence>
<feature type="transmembrane region" description="Helical" evidence="8">
    <location>
        <begin position="78"/>
        <end position="97"/>
    </location>
</feature>
<dbReference type="RefSeq" id="WP_210759193.1">
    <property type="nucleotide sequence ID" value="NZ_CP060139.1"/>
</dbReference>
<feature type="transmembrane region" description="Helical" evidence="8">
    <location>
        <begin position="347"/>
        <end position="367"/>
    </location>
</feature>
<feature type="transmembrane region" description="Helical" evidence="8">
    <location>
        <begin position="283"/>
        <end position="301"/>
    </location>
</feature>
<dbReference type="SUPFAM" id="SSF103473">
    <property type="entry name" value="MFS general substrate transporter"/>
    <property type="match status" value="1"/>
</dbReference>
<feature type="transmembrane region" description="Helical" evidence="8">
    <location>
        <begin position="103"/>
        <end position="124"/>
    </location>
</feature>
<evidence type="ECO:0000256" key="3">
    <source>
        <dbReference type="ARBA" id="ARBA00007520"/>
    </source>
</evidence>
<comment type="subcellular location">
    <subcellularLocation>
        <location evidence="2">Membrane</location>
        <topology evidence="2">Multi-pass membrane protein</topology>
    </subcellularLocation>
</comment>
<feature type="transmembrane region" description="Helical" evidence="8">
    <location>
        <begin position="215"/>
        <end position="232"/>
    </location>
</feature>
<keyword evidence="7 8" id="KW-0472">Membrane</keyword>
<feature type="transmembrane region" description="Helical" evidence="8">
    <location>
        <begin position="7"/>
        <end position="29"/>
    </location>
</feature>
<dbReference type="PRINTS" id="PR01035">
    <property type="entry name" value="TCRTETA"/>
</dbReference>
<name>A0A7H0VG18_9FLAO</name>
<keyword evidence="5 8" id="KW-0812">Transmembrane</keyword>
<dbReference type="PROSITE" id="PS00216">
    <property type="entry name" value="SUGAR_TRANSPORT_1"/>
    <property type="match status" value="1"/>
</dbReference>
<feature type="transmembrane region" description="Helical" evidence="8">
    <location>
        <begin position="373"/>
        <end position="395"/>
    </location>
</feature>
<dbReference type="Proteomes" id="UP000516305">
    <property type="component" value="Chromosome"/>
</dbReference>
<keyword evidence="11" id="KW-1185">Reference proteome</keyword>
<dbReference type="PANTHER" id="PTHR23504">
    <property type="entry name" value="MAJOR FACILITATOR SUPERFAMILY DOMAIN-CONTAINING PROTEIN 10"/>
    <property type="match status" value="1"/>
</dbReference>
<protein>
    <submittedName>
        <fullName evidence="10">TCR/Tet family MFS transporter</fullName>
    </submittedName>
</protein>
<dbReference type="InterPro" id="IPR005829">
    <property type="entry name" value="Sugar_transporter_CS"/>
</dbReference>
<evidence type="ECO:0000259" key="9">
    <source>
        <dbReference type="PROSITE" id="PS50850"/>
    </source>
</evidence>
<sequence>MRGKSAAVRFIFITILIDIIGIGIIIPIVPDLIQELTDFDNSTAAWYGGLLAATYATMQFIFAPILGGLSDSFGRRTLLLISLFGLGLDYLVIVFAPSLAWLFVARIISGICGSSMTVANAYIADISGPEDRAKNFGMIGAAFGLGFIVGPTIGGLLGEYGTRVPFMAAAAMALLNWLYGYFVVPESLDAEHRRAFSWKRANPIGTLRSIFSNKIIVPLIISLFTIYVAAHATQSNWSFYTKEKFHWGALEIGLSLGFVGVMVALIQGLVVGKVVKKLGEVKAVYLGFFFNALGLLLLGIITEPWMVYAVIVPYAFGGLAGPSLQSIMAGQTAKNAQGELQGGITNIMMLTAIIGPPLMTGIFGYYTHPDTDYYYPGAPFILASFLAILSIIIASRTLQKLRLNK</sequence>
<evidence type="ECO:0000256" key="6">
    <source>
        <dbReference type="ARBA" id="ARBA00022989"/>
    </source>
</evidence>
<evidence type="ECO:0000313" key="11">
    <source>
        <dbReference type="Proteomes" id="UP000516305"/>
    </source>
</evidence>
<accession>A0A7H0VG18</accession>
<evidence type="ECO:0000256" key="2">
    <source>
        <dbReference type="ARBA" id="ARBA00004141"/>
    </source>
</evidence>
<evidence type="ECO:0000256" key="1">
    <source>
        <dbReference type="ARBA" id="ARBA00003279"/>
    </source>
</evidence>
<reference evidence="10 11" key="1">
    <citation type="submission" date="2020-08" db="EMBL/GenBank/DDBJ databases">
        <title>Croceimicrobium hydrocarbonivorans gen. nov., sp. nov., a novel marine bacterium isolated from a bacterial consortium that degrades polyethylene terephthalate.</title>
        <authorList>
            <person name="Liu R."/>
        </authorList>
    </citation>
    <scope>NUCLEOTIDE SEQUENCE [LARGE SCALE GENOMIC DNA]</scope>
    <source>
        <strain evidence="10 11">A20-9</strain>
    </source>
</reference>
<feature type="transmembrane region" description="Helical" evidence="8">
    <location>
        <begin position="252"/>
        <end position="271"/>
    </location>
</feature>
<dbReference type="PANTHER" id="PTHR23504:SF15">
    <property type="entry name" value="MAJOR FACILITATOR SUPERFAMILY (MFS) PROFILE DOMAIN-CONTAINING PROTEIN"/>
    <property type="match status" value="1"/>
</dbReference>
<evidence type="ECO:0000313" key="10">
    <source>
        <dbReference type="EMBL" id="QNR24666.1"/>
    </source>
</evidence>
<feature type="transmembrane region" description="Helical" evidence="8">
    <location>
        <begin position="136"/>
        <end position="158"/>
    </location>
</feature>
<gene>
    <name evidence="10" type="ORF">H4K34_02145</name>
</gene>
<comment type="function">
    <text evidence="1">Resistance to tetracycline by an active tetracycline efflux. This is an energy-dependent process that decreases the accumulation of the antibiotic in whole cells. This protein functions as a metal-tetracycline/H(+) antiporter.</text>
</comment>
<keyword evidence="4" id="KW-0813">Transport</keyword>
<dbReference type="GO" id="GO:0016020">
    <property type="term" value="C:membrane"/>
    <property type="evidence" value="ECO:0007669"/>
    <property type="project" value="UniProtKB-SubCell"/>
</dbReference>
<dbReference type="InterPro" id="IPR020846">
    <property type="entry name" value="MFS_dom"/>
</dbReference>
<evidence type="ECO:0000256" key="7">
    <source>
        <dbReference type="ARBA" id="ARBA00023136"/>
    </source>
</evidence>
<dbReference type="InterPro" id="IPR001958">
    <property type="entry name" value="Tet-R_TetA/multi-R_MdtG-like"/>
</dbReference>
<comment type="similarity">
    <text evidence="3">Belongs to the major facilitator superfamily. TCR/Tet family.</text>
</comment>
<dbReference type="EMBL" id="CP060139">
    <property type="protein sequence ID" value="QNR24666.1"/>
    <property type="molecule type" value="Genomic_DNA"/>
</dbReference>
<dbReference type="Pfam" id="PF07690">
    <property type="entry name" value="MFS_1"/>
    <property type="match status" value="1"/>
</dbReference>
<dbReference type="PROSITE" id="PS50850">
    <property type="entry name" value="MFS"/>
    <property type="match status" value="1"/>
</dbReference>
<evidence type="ECO:0000256" key="5">
    <source>
        <dbReference type="ARBA" id="ARBA00022692"/>
    </source>
</evidence>
<dbReference type="InterPro" id="IPR036259">
    <property type="entry name" value="MFS_trans_sf"/>
</dbReference>
<feature type="transmembrane region" description="Helical" evidence="8">
    <location>
        <begin position="307"/>
        <end position="327"/>
    </location>
</feature>
<dbReference type="GO" id="GO:0022857">
    <property type="term" value="F:transmembrane transporter activity"/>
    <property type="evidence" value="ECO:0007669"/>
    <property type="project" value="InterPro"/>
</dbReference>
<proteinExistence type="inferred from homology"/>
<organism evidence="10 11">
    <name type="scientific">Croceimicrobium hydrocarbonivorans</name>
    <dbReference type="NCBI Taxonomy" id="2761580"/>
    <lineage>
        <taxon>Bacteria</taxon>
        <taxon>Pseudomonadati</taxon>
        <taxon>Bacteroidota</taxon>
        <taxon>Flavobacteriia</taxon>
        <taxon>Flavobacteriales</taxon>
        <taxon>Owenweeksiaceae</taxon>
        <taxon>Croceimicrobium</taxon>
    </lineage>
</organism>